<dbReference type="EMBL" id="MABE01000658">
    <property type="protein sequence ID" value="OUS36537.1"/>
    <property type="molecule type" value="Genomic_DNA"/>
</dbReference>
<proteinExistence type="inferred from homology"/>
<dbReference type="PANTHER" id="PTHR30518:SF2">
    <property type="entry name" value="ENDOLYTIC MUREIN TRANSGLYCOSYLASE"/>
    <property type="match status" value="1"/>
</dbReference>
<keyword evidence="6 7" id="KW-0961">Cell wall biogenesis/degradation</keyword>
<dbReference type="EC" id="4.2.2.29" evidence="7"/>
<feature type="transmembrane region" description="Helical" evidence="7">
    <location>
        <begin position="9"/>
        <end position="29"/>
    </location>
</feature>
<evidence type="ECO:0000256" key="7">
    <source>
        <dbReference type="HAMAP-Rule" id="MF_02065"/>
    </source>
</evidence>
<keyword evidence="1 7" id="KW-1003">Cell membrane</keyword>
<keyword evidence="2 7" id="KW-0812">Transmembrane</keyword>
<dbReference type="HAMAP" id="MF_02065">
    <property type="entry name" value="MltG"/>
    <property type="match status" value="1"/>
</dbReference>
<dbReference type="GO" id="GO:0005886">
    <property type="term" value="C:plasma membrane"/>
    <property type="evidence" value="ECO:0007669"/>
    <property type="project" value="UniProtKB-SubCell"/>
</dbReference>
<comment type="caution">
    <text evidence="8">The sequence shown here is derived from an EMBL/GenBank/DDBJ whole genome shotgun (WGS) entry which is preliminary data.</text>
</comment>
<dbReference type="NCBIfam" id="TIGR00247">
    <property type="entry name" value="endolytic transglycosylase MltG"/>
    <property type="match status" value="1"/>
</dbReference>
<sequence length="354" mass="39766">MVRKMIKKIVLLSVFIILATIAGIVYMSLKPINIPAEQDTIHIEISQGQTLSQLAYSWQKQGWLPSAKFLLLQAKILNSAKDIKPGEFDVESGTTSLQLLTLLTQGSSKRYRVSFIEGTRLTDALNNLASAPKLVQDVQPLSKAKVQELLGLEVMPEGWVYPDTYVYQSGDSVSSILKQSHARMEKVLQQEWQLYLSRVNEKSSKKLPYESAYEALIMASIVEKETGQASERPEIAGVFIRRLQKDMRLETDPTVIYGLGESFNGNLRKKHLRDRSNPYNSYRNKGLPPTPIALAGREAINAALNPDNGNSLFFVAKGDGSHYFSTSLVEHNRAVRKYQIFRRSKDYRSAPAVN</sequence>
<evidence type="ECO:0000256" key="1">
    <source>
        <dbReference type="ARBA" id="ARBA00022475"/>
    </source>
</evidence>
<dbReference type="CDD" id="cd08010">
    <property type="entry name" value="MltG_like"/>
    <property type="match status" value="1"/>
</dbReference>
<evidence type="ECO:0000256" key="6">
    <source>
        <dbReference type="ARBA" id="ARBA00023316"/>
    </source>
</evidence>
<keyword evidence="3 7" id="KW-1133">Transmembrane helix</keyword>
<keyword evidence="4 7" id="KW-0472">Membrane</keyword>
<keyword evidence="7" id="KW-0997">Cell inner membrane</keyword>
<protein>
    <recommendedName>
        <fullName evidence="7">Endolytic murein transglycosylase</fullName>
        <ecNumber evidence="7">4.2.2.29</ecNumber>
    </recommendedName>
    <alternativeName>
        <fullName evidence="7">Peptidoglycan lytic transglycosylase</fullName>
    </alternativeName>
    <alternativeName>
        <fullName evidence="7">Peptidoglycan polymerization terminase</fullName>
    </alternativeName>
</protein>
<organism evidence="8 9">
    <name type="scientific">Oleispira antarctica</name>
    <dbReference type="NCBI Taxonomy" id="188908"/>
    <lineage>
        <taxon>Bacteria</taxon>
        <taxon>Pseudomonadati</taxon>
        <taxon>Pseudomonadota</taxon>
        <taxon>Gammaproteobacteria</taxon>
        <taxon>Oceanospirillales</taxon>
        <taxon>Oceanospirillaceae</taxon>
        <taxon>Oleispira</taxon>
    </lineage>
</organism>
<dbReference type="InterPro" id="IPR003770">
    <property type="entry name" value="MLTG-like"/>
</dbReference>
<reference evidence="9" key="1">
    <citation type="journal article" date="2017" name="Proc. Natl. Acad. Sci. U.S.A.">
        <title>Simulation of Deepwater Horizon oil plume reveals substrate specialization within a complex community of hydrocarbon degraders.</title>
        <authorList>
            <person name="Hu P."/>
            <person name="Dubinsky E.A."/>
            <person name="Probst A.J."/>
            <person name="Wang J."/>
            <person name="Sieber C.M.K."/>
            <person name="Tom L.M."/>
            <person name="Gardinali P."/>
            <person name="Banfield J.F."/>
            <person name="Atlas R.M."/>
            <person name="Andersen G.L."/>
        </authorList>
    </citation>
    <scope>NUCLEOTIDE SEQUENCE [LARGE SCALE GENOMIC DNA]</scope>
</reference>
<comment type="similarity">
    <text evidence="7">Belongs to the transglycosylase MltG family.</text>
</comment>
<dbReference type="PANTHER" id="PTHR30518">
    <property type="entry name" value="ENDOLYTIC MUREIN TRANSGLYCOSYLASE"/>
    <property type="match status" value="1"/>
</dbReference>
<evidence type="ECO:0000256" key="5">
    <source>
        <dbReference type="ARBA" id="ARBA00023239"/>
    </source>
</evidence>
<comment type="function">
    <text evidence="7">Functions as a peptidoglycan terminase that cleaves nascent peptidoglycan strands endolytically to terminate their elongation.</text>
</comment>
<comment type="catalytic activity">
    <reaction evidence="7">
        <text>a peptidoglycan chain = a peptidoglycan chain with N-acetyl-1,6-anhydromuramyl-[peptide] at the reducing end + a peptidoglycan chain with N-acetylglucosamine at the non-reducing end.</text>
        <dbReference type="EC" id="4.2.2.29"/>
    </reaction>
</comment>
<dbReference type="Pfam" id="PF02618">
    <property type="entry name" value="YceG"/>
    <property type="match status" value="1"/>
</dbReference>
<dbReference type="GO" id="GO:0071555">
    <property type="term" value="P:cell wall organization"/>
    <property type="evidence" value="ECO:0007669"/>
    <property type="project" value="UniProtKB-KW"/>
</dbReference>
<gene>
    <name evidence="7" type="primary">mltG</name>
    <name evidence="8" type="ORF">A9R00_11500</name>
</gene>
<keyword evidence="5 7" id="KW-0456">Lyase</keyword>
<name>A0A1Y5HIW9_OLEAN</name>
<dbReference type="AlphaFoldDB" id="A0A1Y5HIW9"/>
<dbReference type="GO" id="GO:0009252">
    <property type="term" value="P:peptidoglycan biosynthetic process"/>
    <property type="evidence" value="ECO:0007669"/>
    <property type="project" value="UniProtKB-UniRule"/>
</dbReference>
<evidence type="ECO:0000256" key="2">
    <source>
        <dbReference type="ARBA" id="ARBA00022692"/>
    </source>
</evidence>
<dbReference type="Proteomes" id="UP000227088">
    <property type="component" value="Unassembled WGS sequence"/>
</dbReference>
<accession>A0A1Y5HIW9</accession>
<dbReference type="Gene3D" id="3.30.1490.480">
    <property type="entry name" value="Endolytic murein transglycosylase"/>
    <property type="match status" value="1"/>
</dbReference>
<evidence type="ECO:0000313" key="8">
    <source>
        <dbReference type="EMBL" id="OUS36537.1"/>
    </source>
</evidence>
<feature type="site" description="Important for catalytic activity" evidence="7">
    <location>
        <position position="225"/>
    </location>
</feature>
<dbReference type="GO" id="GO:0008932">
    <property type="term" value="F:lytic endotransglycosylase activity"/>
    <property type="evidence" value="ECO:0007669"/>
    <property type="project" value="UniProtKB-UniRule"/>
</dbReference>
<dbReference type="Gene3D" id="3.30.160.60">
    <property type="entry name" value="Classic Zinc Finger"/>
    <property type="match status" value="1"/>
</dbReference>
<evidence type="ECO:0000256" key="4">
    <source>
        <dbReference type="ARBA" id="ARBA00023136"/>
    </source>
</evidence>
<comment type="subcellular location">
    <subcellularLocation>
        <location evidence="7">Cell inner membrane</location>
        <topology evidence="7">Single-pass membrane protein</topology>
    </subcellularLocation>
</comment>
<evidence type="ECO:0000256" key="3">
    <source>
        <dbReference type="ARBA" id="ARBA00022989"/>
    </source>
</evidence>
<evidence type="ECO:0000313" key="9">
    <source>
        <dbReference type="Proteomes" id="UP000227088"/>
    </source>
</evidence>